<evidence type="ECO:0000313" key="3">
    <source>
        <dbReference type="EMBL" id="WWD22090.1"/>
    </source>
</evidence>
<gene>
    <name evidence="3" type="ORF">CI109_106579</name>
</gene>
<keyword evidence="4" id="KW-1185">Reference proteome</keyword>
<reference evidence="3" key="1">
    <citation type="submission" date="2017-08" db="EMBL/GenBank/DDBJ databases">
        <authorList>
            <person name="Cuomo C."/>
            <person name="Billmyre B."/>
            <person name="Heitman J."/>
        </authorList>
    </citation>
    <scope>NUCLEOTIDE SEQUENCE</scope>
    <source>
        <strain evidence="3">CBS 12478</strain>
    </source>
</reference>
<dbReference type="KEGG" id="ksn:43588061"/>
<keyword evidence="2" id="KW-1133">Transmembrane helix</keyword>
<feature type="compositionally biased region" description="Polar residues" evidence="1">
    <location>
        <begin position="30"/>
        <end position="42"/>
    </location>
</feature>
<dbReference type="RefSeq" id="XP_031861931.1">
    <property type="nucleotide sequence ID" value="XM_032003933.1"/>
</dbReference>
<reference evidence="3" key="2">
    <citation type="submission" date="2024-01" db="EMBL/GenBank/DDBJ databases">
        <title>Comparative genomics of Cryptococcus and Kwoniella reveals pathogenesis evolution and contrasting modes of karyotype evolution via chromosome fusion or intercentromeric recombination.</title>
        <authorList>
            <person name="Coelho M.A."/>
            <person name="David-Palma M."/>
            <person name="Shea T."/>
            <person name="Bowers K."/>
            <person name="McGinley-Smith S."/>
            <person name="Mohammad A.W."/>
            <person name="Gnirke A."/>
            <person name="Yurkov A.M."/>
            <person name="Nowrousian M."/>
            <person name="Sun S."/>
            <person name="Cuomo C.A."/>
            <person name="Heitman J."/>
        </authorList>
    </citation>
    <scope>NUCLEOTIDE SEQUENCE</scope>
    <source>
        <strain evidence="3">CBS 12478</strain>
    </source>
</reference>
<organism evidence="3 4">
    <name type="scientific">Kwoniella shandongensis</name>
    <dbReference type="NCBI Taxonomy" id="1734106"/>
    <lineage>
        <taxon>Eukaryota</taxon>
        <taxon>Fungi</taxon>
        <taxon>Dikarya</taxon>
        <taxon>Basidiomycota</taxon>
        <taxon>Agaricomycotina</taxon>
        <taxon>Tremellomycetes</taxon>
        <taxon>Tremellales</taxon>
        <taxon>Cryptococcaceae</taxon>
        <taxon>Kwoniella</taxon>
    </lineage>
</organism>
<feature type="transmembrane region" description="Helical" evidence="2">
    <location>
        <begin position="388"/>
        <end position="408"/>
    </location>
</feature>
<accession>A0A5M6C1Z2</accession>
<dbReference type="OrthoDB" id="2596791at2759"/>
<keyword evidence="2" id="KW-0472">Membrane</keyword>
<evidence type="ECO:0000313" key="4">
    <source>
        <dbReference type="Proteomes" id="UP000322225"/>
    </source>
</evidence>
<feature type="region of interest" description="Disordered" evidence="1">
    <location>
        <begin position="92"/>
        <end position="228"/>
    </location>
</feature>
<dbReference type="Proteomes" id="UP000322225">
    <property type="component" value="Chromosome 12"/>
</dbReference>
<dbReference type="GeneID" id="43588061"/>
<feature type="compositionally biased region" description="Low complexity" evidence="1">
    <location>
        <begin position="286"/>
        <end position="297"/>
    </location>
</feature>
<feature type="compositionally biased region" description="Polar residues" evidence="1">
    <location>
        <begin position="171"/>
        <end position="185"/>
    </location>
</feature>
<evidence type="ECO:0000256" key="2">
    <source>
        <dbReference type="SAM" id="Phobius"/>
    </source>
</evidence>
<feature type="compositionally biased region" description="Low complexity" evidence="1">
    <location>
        <begin position="255"/>
        <end position="267"/>
    </location>
</feature>
<dbReference type="EMBL" id="CP144062">
    <property type="protein sequence ID" value="WWD22090.1"/>
    <property type="molecule type" value="Genomic_DNA"/>
</dbReference>
<evidence type="ECO:0000256" key="1">
    <source>
        <dbReference type="SAM" id="MobiDB-lite"/>
    </source>
</evidence>
<feature type="region of interest" description="Disordered" evidence="1">
    <location>
        <begin position="1"/>
        <end position="77"/>
    </location>
</feature>
<feature type="region of interest" description="Disordered" evidence="1">
    <location>
        <begin position="255"/>
        <end position="297"/>
    </location>
</feature>
<sequence>MSASAPAPSTPPRHRPAFAPRPDAHPRDSGFNSIGNLLSTPYDTDDSDGEELVTPYNQSPINERRPSPLPTATTEGHNDVLEARVKSYESGIHTDYSDDDDGSTIRFKPHTPIKEGTRWSGASRQRHQSVESRPPTIVEFPEPSLQPSQGHGFGYPQSTASGTTAALRPSMSRSTSNPNVGPNTQQHREVPRTPTRSRTVPDPSSMGYPPSPSTNYHLSPHHRPTQPQISITTTFPLTSPQRSFVLPPPSSPISPLLAAPPKSHISPLSPPISPFATSSGGGSGGRSRSSSTSESIRGFDIMTEKKALFREGHEELMSPFSPRMKGMKPLALASESGLRNGGTRRASGMDFWKRFSVSVRVDEAQRKDGGDSTWLAQAHQTRGQIKKMIFVGLLLTTCLVVILVVYFTTRD</sequence>
<protein>
    <submittedName>
        <fullName evidence="3">Uncharacterized protein</fullName>
    </submittedName>
</protein>
<proteinExistence type="predicted"/>
<keyword evidence="2" id="KW-0812">Transmembrane</keyword>
<name>A0A5M6C1Z2_9TREE</name>
<dbReference type="AlphaFoldDB" id="A0A5M6C1Z2"/>